<reference evidence="4" key="1">
    <citation type="submission" date="2016-10" db="EMBL/GenBank/DDBJ databases">
        <authorList>
            <person name="Varghese N."/>
            <person name="Submissions S."/>
        </authorList>
    </citation>
    <scope>NUCLEOTIDE SEQUENCE [LARGE SCALE GENOMIC DNA]</scope>
    <source>
        <strain evidence="4">CGMCC 1.6474</strain>
    </source>
</reference>
<feature type="signal peptide" evidence="2">
    <location>
        <begin position="1"/>
        <end position="18"/>
    </location>
</feature>
<proteinExistence type="predicted"/>
<sequence>MRTLLCLLALALPGAALAEPSAAPHARPSVRPLLDEHFTDAVRKQAEESAARQSDFDRRISERSARAARSICSGCGGSGGPAGRVTPPGMRGESAETVLPRDPAQAPLD</sequence>
<evidence type="ECO:0000256" key="2">
    <source>
        <dbReference type="SAM" id="SignalP"/>
    </source>
</evidence>
<evidence type="ECO:0000313" key="3">
    <source>
        <dbReference type="EMBL" id="SFL22831.1"/>
    </source>
</evidence>
<feature type="chain" id="PRO_5011515794" evidence="2">
    <location>
        <begin position="19"/>
        <end position="109"/>
    </location>
</feature>
<organism evidence="3 4">
    <name type="scientific">Methylorubrum salsuginis</name>
    <dbReference type="NCBI Taxonomy" id="414703"/>
    <lineage>
        <taxon>Bacteria</taxon>
        <taxon>Pseudomonadati</taxon>
        <taxon>Pseudomonadota</taxon>
        <taxon>Alphaproteobacteria</taxon>
        <taxon>Hyphomicrobiales</taxon>
        <taxon>Methylobacteriaceae</taxon>
        <taxon>Methylorubrum</taxon>
    </lineage>
</organism>
<accession>A0A1I4G1G0</accession>
<feature type="region of interest" description="Disordered" evidence="1">
    <location>
        <begin position="44"/>
        <end position="63"/>
    </location>
</feature>
<gene>
    <name evidence="3" type="ORF">SAMN04488125_1115</name>
</gene>
<dbReference type="Proteomes" id="UP000198804">
    <property type="component" value="Unassembled WGS sequence"/>
</dbReference>
<dbReference type="AlphaFoldDB" id="A0A1I4G1G0"/>
<keyword evidence="2" id="KW-0732">Signal</keyword>
<protein>
    <submittedName>
        <fullName evidence="3">Uncharacterized protein</fullName>
    </submittedName>
</protein>
<evidence type="ECO:0000313" key="4">
    <source>
        <dbReference type="Proteomes" id="UP000198804"/>
    </source>
</evidence>
<feature type="region of interest" description="Disordered" evidence="1">
    <location>
        <begin position="71"/>
        <end position="109"/>
    </location>
</feature>
<keyword evidence="4" id="KW-1185">Reference proteome</keyword>
<dbReference type="EMBL" id="FOSV01000011">
    <property type="protein sequence ID" value="SFL22831.1"/>
    <property type="molecule type" value="Genomic_DNA"/>
</dbReference>
<name>A0A1I4G1G0_9HYPH</name>
<dbReference type="RefSeq" id="WP_091947178.1">
    <property type="nucleotide sequence ID" value="NZ_FOSV01000011.1"/>
</dbReference>
<evidence type="ECO:0000256" key="1">
    <source>
        <dbReference type="SAM" id="MobiDB-lite"/>
    </source>
</evidence>